<keyword evidence="7" id="KW-0902">Two-component regulatory system</keyword>
<keyword evidence="6 9" id="KW-0418">Kinase</keyword>
<evidence type="ECO:0000259" key="8">
    <source>
        <dbReference type="PROSITE" id="PS50109"/>
    </source>
</evidence>
<dbReference type="Gene3D" id="1.10.287.130">
    <property type="match status" value="1"/>
</dbReference>
<dbReference type="Gene3D" id="3.30.565.10">
    <property type="entry name" value="Histidine kinase-like ATPase, C-terminal domain"/>
    <property type="match status" value="1"/>
</dbReference>
<dbReference type="EMBL" id="FNQV01000022">
    <property type="protein sequence ID" value="SEA77811.1"/>
    <property type="molecule type" value="Genomic_DNA"/>
</dbReference>
<evidence type="ECO:0000256" key="7">
    <source>
        <dbReference type="ARBA" id="ARBA00023012"/>
    </source>
</evidence>
<dbReference type="SUPFAM" id="SSF55874">
    <property type="entry name" value="ATPase domain of HSP90 chaperone/DNA topoisomerase II/histidine kinase"/>
    <property type="match status" value="1"/>
</dbReference>
<dbReference type="AlphaFoldDB" id="A0A1H4DYI0"/>
<evidence type="ECO:0000313" key="9">
    <source>
        <dbReference type="EMBL" id="SEA77811.1"/>
    </source>
</evidence>
<comment type="subcellular location">
    <subcellularLocation>
        <location evidence="2">Cell membrane</location>
    </subcellularLocation>
</comment>
<dbReference type="InterPro" id="IPR003661">
    <property type="entry name" value="HisK_dim/P_dom"/>
</dbReference>
<dbReference type="InterPro" id="IPR036890">
    <property type="entry name" value="HATPase_C_sf"/>
</dbReference>
<gene>
    <name evidence="9" type="ORF">SAMN02910418_02391</name>
</gene>
<comment type="catalytic activity">
    <reaction evidence="1">
        <text>ATP + protein L-histidine = ADP + protein N-phospho-L-histidine.</text>
        <dbReference type="EC" id="2.7.13.3"/>
    </reaction>
</comment>
<dbReference type="SMART" id="SM00387">
    <property type="entry name" value="HATPase_c"/>
    <property type="match status" value="1"/>
</dbReference>
<keyword evidence="5" id="KW-0808">Transferase</keyword>
<keyword evidence="4" id="KW-0597">Phosphoprotein</keyword>
<dbReference type="InterPro" id="IPR004358">
    <property type="entry name" value="Sig_transdc_His_kin-like_C"/>
</dbReference>
<evidence type="ECO:0000313" key="10">
    <source>
        <dbReference type="Proteomes" id="UP000199288"/>
    </source>
</evidence>
<evidence type="ECO:0000256" key="5">
    <source>
        <dbReference type="ARBA" id="ARBA00022679"/>
    </source>
</evidence>
<protein>
    <recommendedName>
        <fullName evidence="3">histidine kinase</fullName>
        <ecNumber evidence="3">2.7.13.3</ecNumber>
    </recommendedName>
</protein>
<accession>A0A1H4DYI0</accession>
<evidence type="ECO:0000256" key="2">
    <source>
        <dbReference type="ARBA" id="ARBA00004236"/>
    </source>
</evidence>
<dbReference type="InterPro" id="IPR003594">
    <property type="entry name" value="HATPase_dom"/>
</dbReference>
<dbReference type="Pfam" id="PF00512">
    <property type="entry name" value="HisKA"/>
    <property type="match status" value="1"/>
</dbReference>
<name>A0A1H4DYI0_9ACTO</name>
<dbReference type="SMART" id="SM00388">
    <property type="entry name" value="HisKA"/>
    <property type="match status" value="1"/>
</dbReference>
<reference evidence="10" key="1">
    <citation type="submission" date="2016-10" db="EMBL/GenBank/DDBJ databases">
        <authorList>
            <person name="Varghese N."/>
            <person name="Submissions S."/>
        </authorList>
    </citation>
    <scope>NUCLEOTIDE SEQUENCE [LARGE SCALE GENOMIC DNA]</scope>
    <source>
        <strain evidence="10">KPR-1</strain>
    </source>
</reference>
<sequence length="278" mass="30198">MSPLAQWPAAAVLTLIAALAVTAVVAAASIVRLRKASHTHRAMRAEAERLRALAKDRAQRIAMLSHEVRTPLALIRGAGELLQDGSAGPLTEEQQRFTATIMDNTTHVISLAEDLLTHARLEATLFDLNVERLDLRSLVRATVRELRAIHTARIQLDNRGRPIPVLADPRLLREALWNLGNNAIRHAGASAVITFRVTEGEGQAVLAVADDGHGIDPSTRRRMFDPFHTTSRDGTGLGLTITKAIVELHGGNVLVDTAARSGTTMYFTIPTAREDSDE</sequence>
<keyword evidence="10" id="KW-1185">Reference proteome</keyword>
<evidence type="ECO:0000256" key="4">
    <source>
        <dbReference type="ARBA" id="ARBA00022553"/>
    </source>
</evidence>
<dbReference type="OrthoDB" id="9757990at2"/>
<dbReference type="Proteomes" id="UP000199288">
    <property type="component" value="Unassembled WGS sequence"/>
</dbReference>
<dbReference type="InterPro" id="IPR050736">
    <property type="entry name" value="Sensor_HK_Regulatory"/>
</dbReference>
<evidence type="ECO:0000256" key="3">
    <source>
        <dbReference type="ARBA" id="ARBA00012438"/>
    </source>
</evidence>
<dbReference type="InterPro" id="IPR036097">
    <property type="entry name" value="HisK_dim/P_sf"/>
</dbReference>
<evidence type="ECO:0000256" key="1">
    <source>
        <dbReference type="ARBA" id="ARBA00000085"/>
    </source>
</evidence>
<feature type="domain" description="Histidine kinase" evidence="8">
    <location>
        <begin position="63"/>
        <end position="273"/>
    </location>
</feature>
<evidence type="ECO:0000256" key="6">
    <source>
        <dbReference type="ARBA" id="ARBA00022777"/>
    </source>
</evidence>
<dbReference type="PANTHER" id="PTHR43711">
    <property type="entry name" value="TWO-COMPONENT HISTIDINE KINASE"/>
    <property type="match status" value="1"/>
</dbReference>
<dbReference type="GO" id="GO:0000155">
    <property type="term" value="F:phosphorelay sensor kinase activity"/>
    <property type="evidence" value="ECO:0007669"/>
    <property type="project" value="InterPro"/>
</dbReference>
<dbReference type="PROSITE" id="PS50109">
    <property type="entry name" value="HIS_KIN"/>
    <property type="match status" value="1"/>
</dbReference>
<dbReference type="PRINTS" id="PR00344">
    <property type="entry name" value="BCTRLSENSOR"/>
</dbReference>
<dbReference type="Pfam" id="PF02518">
    <property type="entry name" value="HATPase_c"/>
    <property type="match status" value="1"/>
</dbReference>
<dbReference type="PANTHER" id="PTHR43711:SF31">
    <property type="entry name" value="HISTIDINE KINASE"/>
    <property type="match status" value="1"/>
</dbReference>
<dbReference type="InterPro" id="IPR005467">
    <property type="entry name" value="His_kinase_dom"/>
</dbReference>
<proteinExistence type="predicted"/>
<dbReference type="RefSeq" id="WP_092566165.1">
    <property type="nucleotide sequence ID" value="NZ_FNQV01000022.1"/>
</dbReference>
<dbReference type="SUPFAM" id="SSF47384">
    <property type="entry name" value="Homodimeric domain of signal transducing histidine kinase"/>
    <property type="match status" value="1"/>
</dbReference>
<organism evidence="9 10">
    <name type="scientific">Bowdeniella nasicola</name>
    <dbReference type="NCBI Taxonomy" id="208480"/>
    <lineage>
        <taxon>Bacteria</taxon>
        <taxon>Bacillati</taxon>
        <taxon>Actinomycetota</taxon>
        <taxon>Actinomycetes</taxon>
        <taxon>Actinomycetales</taxon>
        <taxon>Actinomycetaceae</taxon>
        <taxon>Bowdeniella</taxon>
    </lineage>
</organism>
<dbReference type="GO" id="GO:0005886">
    <property type="term" value="C:plasma membrane"/>
    <property type="evidence" value="ECO:0007669"/>
    <property type="project" value="UniProtKB-SubCell"/>
</dbReference>
<dbReference type="CDD" id="cd00075">
    <property type="entry name" value="HATPase"/>
    <property type="match status" value="1"/>
</dbReference>
<dbReference type="EC" id="2.7.13.3" evidence="3"/>
<dbReference type="CDD" id="cd00082">
    <property type="entry name" value="HisKA"/>
    <property type="match status" value="1"/>
</dbReference>